<dbReference type="PROSITE" id="PS51318">
    <property type="entry name" value="TAT"/>
    <property type="match status" value="1"/>
</dbReference>
<evidence type="ECO:0000256" key="4">
    <source>
        <dbReference type="SAM" id="SignalP"/>
    </source>
</evidence>
<keyword evidence="3 4" id="KW-0732">Signal</keyword>
<comment type="caution">
    <text evidence="5">The sequence shown here is derived from an EMBL/GenBank/DDBJ whole genome shotgun (WGS) entry which is preliminary data.</text>
</comment>
<accession>A0ABV9XC59</accession>
<dbReference type="Proteomes" id="UP001595829">
    <property type="component" value="Unassembled WGS sequence"/>
</dbReference>
<sequence length="260" mass="26605">MTGTTRRTFLTAVATAALGAAATACSNTGTSGKNGGGDVTVFAAASMGPALEEIKAAFAKAHPDHAVRLNLGSSSTLVTQLRGGAPGDVFVSADEPNMRKAVDARLVDGEPKVFARNLLSLIVEKGNPKKIKGLADLRRTDLTVAMCGPQVPVGRYGRQALQKAGVPVPKGAEELDVKQVVSRVTLREADVGVVYVTDVKAAGAKAEGVAVPAAHNVEARYPVGLLTGGGNTAGGRLFVDFLLSAQAQAVLKNHGFLAPA</sequence>
<dbReference type="PIRSF" id="PIRSF004846">
    <property type="entry name" value="ModA"/>
    <property type="match status" value="1"/>
</dbReference>
<dbReference type="InterPro" id="IPR005950">
    <property type="entry name" value="ModA"/>
</dbReference>
<name>A0ABV9XC59_9ACTN</name>
<evidence type="ECO:0000256" key="3">
    <source>
        <dbReference type="ARBA" id="ARBA00022729"/>
    </source>
</evidence>
<organism evidence="5 6">
    <name type="scientific">Streptomyces coeruleoprunus</name>
    <dbReference type="NCBI Taxonomy" id="285563"/>
    <lineage>
        <taxon>Bacteria</taxon>
        <taxon>Bacillati</taxon>
        <taxon>Actinomycetota</taxon>
        <taxon>Actinomycetes</taxon>
        <taxon>Kitasatosporales</taxon>
        <taxon>Streptomycetaceae</taxon>
        <taxon>Streptomyces</taxon>
    </lineage>
</organism>
<dbReference type="Gene3D" id="3.40.190.10">
    <property type="entry name" value="Periplasmic binding protein-like II"/>
    <property type="match status" value="2"/>
</dbReference>
<comment type="similarity">
    <text evidence="1">Belongs to the bacterial solute-binding protein ModA family.</text>
</comment>
<dbReference type="InterPro" id="IPR050682">
    <property type="entry name" value="ModA/WtpA"/>
</dbReference>
<reference evidence="6" key="1">
    <citation type="journal article" date="2019" name="Int. J. Syst. Evol. Microbiol.">
        <title>The Global Catalogue of Microorganisms (GCM) 10K type strain sequencing project: providing services to taxonomists for standard genome sequencing and annotation.</title>
        <authorList>
            <consortium name="The Broad Institute Genomics Platform"/>
            <consortium name="The Broad Institute Genome Sequencing Center for Infectious Disease"/>
            <person name="Wu L."/>
            <person name="Ma J."/>
        </authorList>
    </citation>
    <scope>NUCLEOTIDE SEQUENCE [LARGE SCALE GENOMIC DNA]</scope>
    <source>
        <strain evidence="6">CGMCC 4.1648</strain>
    </source>
</reference>
<feature type="chain" id="PRO_5047461007" evidence="4">
    <location>
        <begin position="27"/>
        <end position="260"/>
    </location>
</feature>
<dbReference type="PROSITE" id="PS51257">
    <property type="entry name" value="PROKAR_LIPOPROTEIN"/>
    <property type="match status" value="1"/>
</dbReference>
<dbReference type="RefSeq" id="WP_345693949.1">
    <property type="nucleotide sequence ID" value="NZ_BAABIT010000001.1"/>
</dbReference>
<dbReference type="EMBL" id="JBHSJD010000007">
    <property type="protein sequence ID" value="MFC5022877.1"/>
    <property type="molecule type" value="Genomic_DNA"/>
</dbReference>
<protein>
    <submittedName>
        <fullName evidence="5">Molybdate ABC transporter substrate-binding protein</fullName>
    </submittedName>
</protein>
<feature type="signal peptide" evidence="4">
    <location>
        <begin position="1"/>
        <end position="26"/>
    </location>
</feature>
<keyword evidence="2" id="KW-0479">Metal-binding</keyword>
<dbReference type="SUPFAM" id="SSF53850">
    <property type="entry name" value="Periplasmic binding protein-like II"/>
    <property type="match status" value="1"/>
</dbReference>
<gene>
    <name evidence="5" type="primary">modA</name>
    <name evidence="5" type="ORF">ACFPM3_12120</name>
</gene>
<evidence type="ECO:0000313" key="5">
    <source>
        <dbReference type="EMBL" id="MFC5022877.1"/>
    </source>
</evidence>
<dbReference type="InterPro" id="IPR006311">
    <property type="entry name" value="TAT_signal"/>
</dbReference>
<proteinExistence type="inferred from homology"/>
<evidence type="ECO:0000256" key="2">
    <source>
        <dbReference type="ARBA" id="ARBA00022723"/>
    </source>
</evidence>
<evidence type="ECO:0000313" key="6">
    <source>
        <dbReference type="Proteomes" id="UP001595829"/>
    </source>
</evidence>
<dbReference type="PANTHER" id="PTHR30632">
    <property type="entry name" value="MOLYBDATE-BINDING PERIPLASMIC PROTEIN"/>
    <property type="match status" value="1"/>
</dbReference>
<dbReference type="Pfam" id="PF13531">
    <property type="entry name" value="SBP_bac_11"/>
    <property type="match status" value="1"/>
</dbReference>
<dbReference type="PANTHER" id="PTHR30632:SF0">
    <property type="entry name" value="SULFATE-BINDING PROTEIN"/>
    <property type="match status" value="1"/>
</dbReference>
<evidence type="ECO:0000256" key="1">
    <source>
        <dbReference type="ARBA" id="ARBA00009175"/>
    </source>
</evidence>
<keyword evidence="6" id="KW-1185">Reference proteome</keyword>
<dbReference type="NCBIfam" id="TIGR01256">
    <property type="entry name" value="modA"/>
    <property type="match status" value="1"/>
</dbReference>